<protein>
    <recommendedName>
        <fullName evidence="4">GcrA cell cycle regulator</fullName>
    </recommendedName>
</protein>
<dbReference type="AlphaFoldDB" id="A0A1Y6BBN1"/>
<evidence type="ECO:0000313" key="2">
    <source>
        <dbReference type="EMBL" id="SMF02692.1"/>
    </source>
</evidence>
<proteinExistence type="predicted"/>
<organism evidence="2 3">
    <name type="scientific">Tistlia consotensis USBA 355</name>
    <dbReference type="NCBI Taxonomy" id="560819"/>
    <lineage>
        <taxon>Bacteria</taxon>
        <taxon>Pseudomonadati</taxon>
        <taxon>Pseudomonadota</taxon>
        <taxon>Alphaproteobacteria</taxon>
        <taxon>Rhodospirillales</taxon>
        <taxon>Rhodovibrionaceae</taxon>
        <taxon>Tistlia</taxon>
    </lineage>
</organism>
<dbReference type="EMBL" id="FWZX01000003">
    <property type="protein sequence ID" value="SMF02692.1"/>
    <property type="molecule type" value="Genomic_DNA"/>
</dbReference>
<evidence type="ECO:0000313" key="3">
    <source>
        <dbReference type="Proteomes" id="UP000192917"/>
    </source>
</evidence>
<dbReference type="STRING" id="560819.SAMN05428998_10374"/>
<dbReference type="Proteomes" id="UP000192917">
    <property type="component" value="Unassembled WGS sequence"/>
</dbReference>
<accession>A0A1Y6BBN1</accession>
<reference evidence="2 3" key="1">
    <citation type="submission" date="2017-04" db="EMBL/GenBank/DDBJ databases">
        <authorList>
            <person name="Afonso C.L."/>
            <person name="Miller P.J."/>
            <person name="Scott M.A."/>
            <person name="Spackman E."/>
            <person name="Goraichik I."/>
            <person name="Dimitrov K.M."/>
            <person name="Suarez D.L."/>
            <person name="Swayne D.E."/>
        </authorList>
    </citation>
    <scope>NUCLEOTIDE SEQUENCE [LARGE SCALE GENOMIC DNA]</scope>
    <source>
        <strain evidence="2 3">USBA 355</strain>
    </source>
</reference>
<dbReference type="InterPro" id="IPR011681">
    <property type="entry name" value="GcrA"/>
</dbReference>
<sequence>MRRSPIPSGRAGGRGFWTAERIAELERLWAEGLAGSAIAERLGTTKDAVVSKAHRLDLESRLPETPAEPQPGRLQRRLMALAAATGTTVEALLGLRRRHRPLPRGAALFRTCQFILGDPRDGGRPCGAPVVRQRDGWPYCAEHLARCREPRRSPAGAAGETAAQPVERAA</sequence>
<keyword evidence="3" id="KW-1185">Reference proteome</keyword>
<name>A0A1Y6BBN1_9PROT</name>
<gene>
    <name evidence="2" type="ORF">SAMN05428998_10374</name>
</gene>
<evidence type="ECO:0000256" key="1">
    <source>
        <dbReference type="SAM" id="MobiDB-lite"/>
    </source>
</evidence>
<dbReference type="Pfam" id="PF07750">
    <property type="entry name" value="GcrA"/>
    <property type="match status" value="1"/>
</dbReference>
<dbReference type="RefSeq" id="WP_085121526.1">
    <property type="nucleotide sequence ID" value="NZ_FWZX01000003.1"/>
</dbReference>
<evidence type="ECO:0008006" key="4">
    <source>
        <dbReference type="Google" id="ProtNLM"/>
    </source>
</evidence>
<dbReference type="Gene3D" id="1.10.10.60">
    <property type="entry name" value="Homeodomain-like"/>
    <property type="match status" value="1"/>
</dbReference>
<feature type="region of interest" description="Disordered" evidence="1">
    <location>
        <begin position="150"/>
        <end position="170"/>
    </location>
</feature>